<dbReference type="PANTHER" id="PTHR21327:SF18">
    <property type="entry name" value="3,4-DIHYDROXY-2-BUTANONE 4-PHOSPHATE SYNTHASE"/>
    <property type="match status" value="1"/>
</dbReference>
<feature type="domain" description="GTP cyclohydrolase II" evidence="15">
    <location>
        <begin position="210"/>
        <end position="371"/>
    </location>
</feature>
<comment type="catalytic activity">
    <reaction evidence="13 14">
        <text>GTP + 4 H2O = 2,5-diamino-6-hydroxy-4-(5-phosphoribosylamino)-pyrimidine + formate + 2 phosphate + 3 H(+)</text>
        <dbReference type="Rhea" id="RHEA:23704"/>
        <dbReference type="ChEBI" id="CHEBI:15377"/>
        <dbReference type="ChEBI" id="CHEBI:15378"/>
        <dbReference type="ChEBI" id="CHEBI:15740"/>
        <dbReference type="ChEBI" id="CHEBI:37565"/>
        <dbReference type="ChEBI" id="CHEBI:43474"/>
        <dbReference type="ChEBI" id="CHEBI:58614"/>
        <dbReference type="EC" id="3.5.4.25"/>
    </reaction>
</comment>
<dbReference type="UniPathway" id="UPA00275">
    <property type="reaction ID" value="UER00399"/>
</dbReference>
<feature type="binding site" evidence="14">
    <location>
        <begin position="250"/>
        <end position="254"/>
    </location>
    <ligand>
        <name>GTP</name>
        <dbReference type="ChEBI" id="CHEBI:37565"/>
    </ligand>
</feature>
<feature type="binding site" evidence="14">
    <location>
        <begin position="293"/>
        <end position="295"/>
    </location>
    <ligand>
        <name>GTP</name>
        <dbReference type="ChEBI" id="CHEBI:37565"/>
    </ligand>
</feature>
<dbReference type="GO" id="GO:0008270">
    <property type="term" value="F:zinc ion binding"/>
    <property type="evidence" value="ECO:0007669"/>
    <property type="project" value="UniProtKB-UniRule"/>
</dbReference>
<dbReference type="InterPro" id="IPR017945">
    <property type="entry name" value="DHBP_synth_RibB-like_a/b_dom"/>
</dbReference>
<comment type="function">
    <text evidence="14">Catalyzes the conversion of GTP to 2,5-diamino-6-ribosylamino-4(3H)-pyrimidinone 5'-phosphate (DARP), formate and pyrophosphate.</text>
</comment>
<evidence type="ECO:0000256" key="12">
    <source>
        <dbReference type="ARBA" id="ARBA00023134"/>
    </source>
</evidence>
<keyword evidence="17" id="KW-1185">Reference proteome</keyword>
<evidence type="ECO:0000256" key="6">
    <source>
        <dbReference type="ARBA" id="ARBA00008976"/>
    </source>
</evidence>
<evidence type="ECO:0000256" key="2">
    <source>
        <dbReference type="ARBA" id="ARBA00002284"/>
    </source>
</evidence>
<dbReference type="EMBL" id="QPMH01000008">
    <property type="protein sequence ID" value="RDD61891.1"/>
    <property type="molecule type" value="Genomic_DNA"/>
</dbReference>
<dbReference type="SUPFAM" id="SSF55821">
    <property type="entry name" value="YrdC/RibB"/>
    <property type="match status" value="1"/>
</dbReference>
<feature type="active site" description="Nucleophile" evidence="14">
    <location>
        <position position="329"/>
    </location>
</feature>
<gene>
    <name evidence="14 16" type="primary">ribA</name>
    <name evidence="16" type="ORF">DRB17_10390</name>
</gene>
<keyword evidence="10 14" id="KW-0378">Hydrolase</keyword>
<dbReference type="Gene3D" id="3.90.870.10">
    <property type="entry name" value="DHBP synthase"/>
    <property type="match status" value="1"/>
</dbReference>
<comment type="similarity">
    <text evidence="6">In the C-terminal section; belongs to the GTP cyclohydrolase II family.</text>
</comment>
<dbReference type="RefSeq" id="WP_114582135.1">
    <property type="nucleotide sequence ID" value="NZ_QPMH01000008.1"/>
</dbReference>
<reference evidence="16 17" key="1">
    <citation type="submission" date="2018-07" db="EMBL/GenBank/DDBJ databases">
        <title>Venubactetium sediminum gen. nov., sp. nov., isolated from a marine solar saltern.</title>
        <authorList>
            <person name="Wang S."/>
        </authorList>
    </citation>
    <scope>NUCLEOTIDE SEQUENCE [LARGE SCALE GENOMIC DNA]</scope>
    <source>
        <strain evidence="16 17">WD2A32</strain>
    </source>
</reference>
<comment type="catalytic activity">
    <reaction evidence="1">
        <text>D-ribulose 5-phosphate = (2S)-2-hydroxy-3-oxobutyl phosphate + formate + H(+)</text>
        <dbReference type="Rhea" id="RHEA:18457"/>
        <dbReference type="ChEBI" id="CHEBI:15378"/>
        <dbReference type="ChEBI" id="CHEBI:15740"/>
        <dbReference type="ChEBI" id="CHEBI:58121"/>
        <dbReference type="ChEBI" id="CHEBI:58830"/>
        <dbReference type="EC" id="4.1.99.12"/>
    </reaction>
</comment>
<evidence type="ECO:0000256" key="11">
    <source>
        <dbReference type="ARBA" id="ARBA00022833"/>
    </source>
</evidence>
<comment type="function">
    <text evidence="2">Catalyzes the conversion of D-ribulose 5-phosphate to formate and 3,4-dihydroxy-2-butanone 4-phosphate.</text>
</comment>
<dbReference type="FunFam" id="3.40.50.10990:FF:000002">
    <property type="entry name" value="GTP cyclohydrolase-2"/>
    <property type="match status" value="1"/>
</dbReference>
<feature type="binding site" evidence="14">
    <location>
        <position position="271"/>
    </location>
    <ligand>
        <name>GTP</name>
        <dbReference type="ChEBI" id="CHEBI:37565"/>
    </ligand>
</feature>
<evidence type="ECO:0000256" key="4">
    <source>
        <dbReference type="ARBA" id="ARBA00004904"/>
    </source>
</evidence>
<name>A0A369T981_9PROT</name>
<dbReference type="SUPFAM" id="SSF142695">
    <property type="entry name" value="RibA-like"/>
    <property type="match status" value="1"/>
</dbReference>
<dbReference type="Gene3D" id="3.40.50.10990">
    <property type="entry name" value="GTP cyclohydrolase II"/>
    <property type="match status" value="1"/>
</dbReference>
<evidence type="ECO:0000313" key="17">
    <source>
        <dbReference type="Proteomes" id="UP000253941"/>
    </source>
</evidence>
<sequence>MGISAIETLIDSYGKGGIGILQVEGDSDDGYLILAAEAATPEALAFISTHGRGRGAIGLSIEQLEAVANGTSARAAPDFLLEGEAAFEAGSDNQSDFAGEAGALRALADGAPQAGQADLSARFTMVRVSPMGVMTCPTPVEAAIDLSRIAGGKPAAVVRKLRLEAGPGKPGASLDAFATAHGLPRARIGDVIAHRRRAAPLRPVEAAWGVRMPTQHGEFRAYAFEDPLTHRTHVAFIMGEIAACGPVLARLHSECLTGDVMGSMRCDCGEQLAQAMEAIAQAGQGVVLYLRQEGRGIGLSNKLRAYALQDGGLDTVDANTRLGFPIDLRDFGMAAQMLRHLEVGEIRLLTNNAQKVASLEEAGIRVAERVPLLVSASPENEPYLNTKRTKLGHLLLATSN</sequence>
<dbReference type="InterPro" id="IPR032677">
    <property type="entry name" value="GTP_cyclohydro_II"/>
</dbReference>
<dbReference type="Pfam" id="PF00925">
    <property type="entry name" value="GTP_cyclohydro2"/>
    <property type="match status" value="1"/>
</dbReference>
<dbReference type="InterPro" id="IPR000422">
    <property type="entry name" value="DHBP_synthase_RibB"/>
</dbReference>
<dbReference type="HAMAP" id="MF_00179">
    <property type="entry name" value="RibA"/>
    <property type="match status" value="1"/>
</dbReference>
<dbReference type="GO" id="GO:0008686">
    <property type="term" value="F:3,4-dihydroxy-2-butanone-4-phosphate synthase activity"/>
    <property type="evidence" value="ECO:0007669"/>
    <property type="project" value="UniProtKB-EC"/>
</dbReference>
<feature type="binding site" evidence="14">
    <location>
        <position position="350"/>
    </location>
    <ligand>
        <name>GTP</name>
        <dbReference type="ChEBI" id="CHEBI:37565"/>
    </ligand>
</feature>
<comment type="caution">
    <text evidence="16">The sequence shown here is derived from an EMBL/GenBank/DDBJ whole genome shotgun (WGS) entry which is preliminary data.</text>
</comment>
<organism evidence="16 17">
    <name type="scientific">Ferruginivarius sediminum</name>
    <dbReference type="NCBI Taxonomy" id="2661937"/>
    <lineage>
        <taxon>Bacteria</taxon>
        <taxon>Pseudomonadati</taxon>
        <taxon>Pseudomonadota</taxon>
        <taxon>Alphaproteobacteria</taxon>
        <taxon>Rhodospirillales</taxon>
        <taxon>Rhodospirillaceae</taxon>
        <taxon>Ferruginivarius</taxon>
    </lineage>
</organism>
<keyword evidence="7 14" id="KW-0686">Riboflavin biosynthesis</keyword>
<dbReference type="EC" id="3.5.4.25" evidence="14"/>
<dbReference type="GO" id="GO:0009231">
    <property type="term" value="P:riboflavin biosynthetic process"/>
    <property type="evidence" value="ECO:0007669"/>
    <property type="project" value="UniProtKB-UniRule"/>
</dbReference>
<comment type="pathway">
    <text evidence="3 14">Cofactor biosynthesis; riboflavin biosynthesis; 5-amino-6-(D-ribitylamino)uracil from GTP: step 1/4.</text>
</comment>
<evidence type="ECO:0000256" key="3">
    <source>
        <dbReference type="ARBA" id="ARBA00004853"/>
    </source>
</evidence>
<keyword evidence="9 14" id="KW-0547">Nucleotide-binding</keyword>
<comment type="similarity">
    <text evidence="14">Belongs to the GTP cyclohydrolase II family.</text>
</comment>
<keyword evidence="8 14" id="KW-0479">Metal-binding</keyword>
<dbReference type="NCBIfam" id="TIGR00505">
    <property type="entry name" value="ribA"/>
    <property type="match status" value="1"/>
</dbReference>
<evidence type="ECO:0000256" key="8">
    <source>
        <dbReference type="ARBA" id="ARBA00022723"/>
    </source>
</evidence>
<dbReference type="GO" id="GO:0003935">
    <property type="term" value="F:GTP cyclohydrolase II activity"/>
    <property type="evidence" value="ECO:0007669"/>
    <property type="project" value="UniProtKB-UniRule"/>
</dbReference>
<dbReference type="GO" id="GO:0005829">
    <property type="term" value="C:cytosol"/>
    <property type="evidence" value="ECO:0007669"/>
    <property type="project" value="TreeGrafter"/>
</dbReference>
<feature type="binding site" evidence="14">
    <location>
        <position position="255"/>
    </location>
    <ligand>
        <name>Zn(2+)</name>
        <dbReference type="ChEBI" id="CHEBI:29105"/>
        <note>catalytic</note>
    </ligand>
</feature>
<evidence type="ECO:0000256" key="13">
    <source>
        <dbReference type="ARBA" id="ARBA00049295"/>
    </source>
</evidence>
<evidence type="ECO:0000256" key="1">
    <source>
        <dbReference type="ARBA" id="ARBA00000141"/>
    </source>
</evidence>
<dbReference type="InterPro" id="IPR000926">
    <property type="entry name" value="RibA"/>
</dbReference>
<comment type="similarity">
    <text evidence="5">In the N-terminal section; belongs to the DHBP synthase family.</text>
</comment>
<dbReference type="AlphaFoldDB" id="A0A369T981"/>
<comment type="cofactor">
    <cofactor evidence="14">
        <name>Zn(2+)</name>
        <dbReference type="ChEBI" id="CHEBI:29105"/>
    </cofactor>
    <text evidence="14">Binds 1 zinc ion per subunit.</text>
</comment>
<feature type="binding site" evidence="14">
    <location>
        <position position="355"/>
    </location>
    <ligand>
        <name>GTP</name>
        <dbReference type="ChEBI" id="CHEBI:37565"/>
    </ligand>
</feature>
<feature type="binding site" evidence="14">
    <location>
        <position position="266"/>
    </location>
    <ligand>
        <name>Zn(2+)</name>
        <dbReference type="ChEBI" id="CHEBI:29105"/>
        <note>catalytic</note>
    </ligand>
</feature>
<evidence type="ECO:0000256" key="9">
    <source>
        <dbReference type="ARBA" id="ARBA00022741"/>
    </source>
</evidence>
<keyword evidence="11 14" id="KW-0862">Zinc</keyword>
<dbReference type="GO" id="GO:0005525">
    <property type="term" value="F:GTP binding"/>
    <property type="evidence" value="ECO:0007669"/>
    <property type="project" value="UniProtKB-KW"/>
</dbReference>
<proteinExistence type="inferred from homology"/>
<protein>
    <recommendedName>
        <fullName evidence="14">GTP cyclohydrolase-2</fullName>
        <ecNumber evidence="14">3.5.4.25</ecNumber>
    </recommendedName>
    <alternativeName>
        <fullName evidence="14">GTP cyclohydrolase II</fullName>
    </alternativeName>
</protein>
<feature type="binding site" evidence="14">
    <location>
        <position position="315"/>
    </location>
    <ligand>
        <name>GTP</name>
        <dbReference type="ChEBI" id="CHEBI:37565"/>
    </ligand>
</feature>
<comment type="pathway">
    <text evidence="4">Cofactor biosynthesis; riboflavin biosynthesis; 2-hydroxy-3-oxobutyl phosphate from D-ribulose 5-phosphate: step 1/1.</text>
</comment>
<evidence type="ECO:0000259" key="15">
    <source>
        <dbReference type="Pfam" id="PF00925"/>
    </source>
</evidence>
<dbReference type="PIRSF" id="PIRSF001259">
    <property type="entry name" value="RibA"/>
    <property type="match status" value="1"/>
</dbReference>
<dbReference type="PANTHER" id="PTHR21327">
    <property type="entry name" value="GTP CYCLOHYDROLASE II-RELATED"/>
    <property type="match status" value="1"/>
</dbReference>
<evidence type="ECO:0000256" key="14">
    <source>
        <dbReference type="HAMAP-Rule" id="MF_00179"/>
    </source>
</evidence>
<evidence type="ECO:0000256" key="7">
    <source>
        <dbReference type="ARBA" id="ARBA00022619"/>
    </source>
</evidence>
<keyword evidence="12 14" id="KW-0342">GTP-binding</keyword>
<dbReference type="Pfam" id="PF00926">
    <property type="entry name" value="DHBP_synthase"/>
    <property type="match status" value="1"/>
</dbReference>
<accession>A0A369T981</accession>
<dbReference type="NCBIfam" id="NF001591">
    <property type="entry name" value="PRK00393.1"/>
    <property type="match status" value="1"/>
</dbReference>
<evidence type="ECO:0000256" key="10">
    <source>
        <dbReference type="ARBA" id="ARBA00022801"/>
    </source>
</evidence>
<evidence type="ECO:0000256" key="5">
    <source>
        <dbReference type="ARBA" id="ARBA00005520"/>
    </source>
</evidence>
<feature type="binding site" evidence="14">
    <location>
        <position position="268"/>
    </location>
    <ligand>
        <name>Zn(2+)</name>
        <dbReference type="ChEBI" id="CHEBI:29105"/>
        <note>catalytic</note>
    </ligand>
</feature>
<feature type="active site" description="Proton acceptor" evidence="14">
    <location>
        <position position="327"/>
    </location>
</feature>
<evidence type="ECO:0000313" key="16">
    <source>
        <dbReference type="EMBL" id="RDD61891.1"/>
    </source>
</evidence>
<dbReference type="InterPro" id="IPR036144">
    <property type="entry name" value="RibA-like_sf"/>
</dbReference>
<dbReference type="Proteomes" id="UP000253941">
    <property type="component" value="Unassembled WGS sequence"/>
</dbReference>
<dbReference type="CDD" id="cd00641">
    <property type="entry name" value="GTP_cyclohydro2"/>
    <property type="match status" value="1"/>
</dbReference>